<dbReference type="FunCoup" id="A0A074YP15">
    <property type="interactions" value="503"/>
</dbReference>
<evidence type="ECO:0000256" key="7">
    <source>
        <dbReference type="ARBA" id="ARBA00023002"/>
    </source>
</evidence>
<comment type="subcellular location">
    <subcellularLocation>
        <location evidence="11">Mitochondrion inner membrane</location>
    </subcellularLocation>
</comment>
<accession>A0A074YP15</accession>
<dbReference type="RefSeq" id="XP_013347858.1">
    <property type="nucleotide sequence ID" value="XM_013492404.1"/>
</dbReference>
<dbReference type="STRING" id="1043005.A0A074YP15"/>
<evidence type="ECO:0000313" key="14">
    <source>
        <dbReference type="Proteomes" id="UP000030641"/>
    </source>
</evidence>
<protein>
    <recommendedName>
        <fullName evidence="4 11">Protoporphyrinogen oxidase</fullName>
        <ecNumber evidence="4 11">1.3.3.4</ecNumber>
    </recommendedName>
</protein>
<dbReference type="InterPro" id="IPR050464">
    <property type="entry name" value="Zeta_carotene_desat/Oxidored"/>
</dbReference>
<keyword evidence="6 11" id="KW-0274">FAD</keyword>
<evidence type="ECO:0000259" key="12">
    <source>
        <dbReference type="Pfam" id="PF01593"/>
    </source>
</evidence>
<name>A0A074YP15_AURSE</name>
<dbReference type="PANTHER" id="PTHR42923:SF3">
    <property type="entry name" value="PROTOPORPHYRINOGEN OXIDASE"/>
    <property type="match status" value="1"/>
</dbReference>
<dbReference type="SUPFAM" id="SSF51905">
    <property type="entry name" value="FAD/NAD(P)-binding domain"/>
    <property type="match status" value="1"/>
</dbReference>
<keyword evidence="7 11" id="KW-0560">Oxidoreductase</keyword>
<evidence type="ECO:0000313" key="13">
    <source>
        <dbReference type="EMBL" id="KEQ99533.1"/>
    </source>
</evidence>
<keyword evidence="14" id="KW-1185">Reference proteome</keyword>
<dbReference type="PANTHER" id="PTHR42923">
    <property type="entry name" value="PROTOPORPHYRINOGEN OXIDASE"/>
    <property type="match status" value="1"/>
</dbReference>
<dbReference type="InParanoid" id="A0A074YP15"/>
<evidence type="ECO:0000256" key="5">
    <source>
        <dbReference type="ARBA" id="ARBA00022630"/>
    </source>
</evidence>
<comment type="cofactor">
    <cofactor evidence="11">
        <name>FAD</name>
        <dbReference type="ChEBI" id="CHEBI:57692"/>
    </cofactor>
    <text evidence="11">Binds 1 FAD per subunit.</text>
</comment>
<evidence type="ECO:0000256" key="11">
    <source>
        <dbReference type="RuleBase" id="RU367069"/>
    </source>
</evidence>
<dbReference type="NCBIfam" id="TIGR00562">
    <property type="entry name" value="proto_IX_ox"/>
    <property type="match status" value="1"/>
</dbReference>
<comment type="pathway">
    <text evidence="2 11">Porphyrin-containing compound metabolism; protoporphyrin-IX biosynthesis; protoporphyrin-IX from protoporphyrinogen-IX: step 1/1.</text>
</comment>
<organism evidence="13 14">
    <name type="scientific">Aureobasidium subglaciale (strain EXF-2481)</name>
    <name type="common">Aureobasidium pullulans var. subglaciale</name>
    <dbReference type="NCBI Taxonomy" id="1043005"/>
    <lineage>
        <taxon>Eukaryota</taxon>
        <taxon>Fungi</taxon>
        <taxon>Dikarya</taxon>
        <taxon>Ascomycota</taxon>
        <taxon>Pezizomycotina</taxon>
        <taxon>Dothideomycetes</taxon>
        <taxon>Dothideomycetidae</taxon>
        <taxon>Dothideales</taxon>
        <taxon>Saccotheciaceae</taxon>
        <taxon>Aureobasidium</taxon>
    </lineage>
</organism>
<dbReference type="Gene3D" id="3.50.50.60">
    <property type="entry name" value="FAD/NAD(P)-binding domain"/>
    <property type="match status" value="1"/>
</dbReference>
<proteinExistence type="inferred from homology"/>
<dbReference type="GeneID" id="25361752"/>
<dbReference type="AlphaFoldDB" id="A0A074YP15"/>
<dbReference type="OMA" id="EHNQAVQ"/>
<dbReference type="EC" id="1.3.3.4" evidence="4 11"/>
<dbReference type="GO" id="GO:0004729">
    <property type="term" value="F:oxygen-dependent protoporphyrinogen oxidase activity"/>
    <property type="evidence" value="ECO:0007669"/>
    <property type="project" value="UniProtKB-UniRule"/>
</dbReference>
<dbReference type="EMBL" id="KL584750">
    <property type="protein sequence ID" value="KEQ99533.1"/>
    <property type="molecule type" value="Genomic_DNA"/>
</dbReference>
<dbReference type="GO" id="GO:0006782">
    <property type="term" value="P:protoporphyrinogen IX biosynthetic process"/>
    <property type="evidence" value="ECO:0007669"/>
    <property type="project" value="UniProtKB-UniRule"/>
</dbReference>
<evidence type="ECO:0000256" key="3">
    <source>
        <dbReference type="ARBA" id="ARBA00010551"/>
    </source>
</evidence>
<keyword evidence="5 11" id="KW-0285">Flavoprotein</keyword>
<dbReference type="InterPro" id="IPR004572">
    <property type="entry name" value="Protoporphyrinogen_oxidase"/>
</dbReference>
<evidence type="ECO:0000256" key="10">
    <source>
        <dbReference type="ARBA" id="ARBA00047554"/>
    </source>
</evidence>
<comment type="catalytic activity">
    <reaction evidence="10 11">
        <text>protoporphyrinogen IX + 3 O2 = protoporphyrin IX + 3 H2O2</text>
        <dbReference type="Rhea" id="RHEA:25576"/>
        <dbReference type="ChEBI" id="CHEBI:15379"/>
        <dbReference type="ChEBI" id="CHEBI:16240"/>
        <dbReference type="ChEBI" id="CHEBI:57306"/>
        <dbReference type="ChEBI" id="CHEBI:57307"/>
        <dbReference type="EC" id="1.3.3.4"/>
    </reaction>
</comment>
<dbReference type="PRINTS" id="PR00419">
    <property type="entry name" value="ADXRDTASE"/>
</dbReference>
<evidence type="ECO:0000256" key="2">
    <source>
        <dbReference type="ARBA" id="ARBA00005073"/>
    </source>
</evidence>
<dbReference type="SUPFAM" id="SSF54373">
    <property type="entry name" value="FAD-linked reductases, C-terminal domain"/>
    <property type="match status" value="1"/>
</dbReference>
<sequence length="581" mass="64899">MLVRRHGLNQIARVASRLSIAPVGFAATRCYSQPVEPNDVAILGGGITGLATAHYLSRSNPNRKVTIYESSPRLGGWLHTEKVEIDDGHILFEKGPRTLRPAGNGSLTARLVSQLGLEDDTIFTMKTAPAATNRFIYYPDHIVRVPAPHPKLGVGQNANALAHALTYEPAFKGILGRVLLEPFRPGRHPSVTDESVGDFFARRIGRRLVDQVMSAVVHGIYAGDIYQLSMKSIFPSLWRLEEEHGSIITGLVHNMVEGAQVPMKELEFINTMKEPYPFGQEFRKNFRRSNVFTFRYGLQQLVDKLEESLKQQPNVIFQLGQEVTDIRNTEHKVELEATHSKEGSASKHRHTHVISTLSPDKTSQAASLMNRDFLSLPICPTPTVMTVNLYYRSSDIHPPGFGYLIPLGISMDQNPERALGVTFDNAYSAATPDDKDFVGPLQDTVSNRGTKVTVMLGGHYWDGWSSYPTNEEGLQMAQSIMERHLGVTEKPAAHKVNLNLNCIPQYTVGFEDRVKRFHDELSLRYSGRLRVAGNWVRGVGVNDCIRSAWDVARELDTSNLTGLEWIVKPKNWVTVQVKAKK</sequence>
<keyword evidence="8 11" id="KW-0350">Heme biosynthesis</keyword>
<reference evidence="13 14" key="1">
    <citation type="journal article" date="2014" name="BMC Genomics">
        <title>Genome sequencing of four Aureobasidium pullulans varieties: biotechnological potential, stress tolerance, and description of new species.</title>
        <authorList>
            <person name="Gostin Ar C."/>
            <person name="Ohm R.A."/>
            <person name="Kogej T."/>
            <person name="Sonjak S."/>
            <person name="Turk M."/>
            <person name="Zajc J."/>
            <person name="Zalar P."/>
            <person name="Grube M."/>
            <person name="Sun H."/>
            <person name="Han J."/>
            <person name="Sharma A."/>
            <person name="Chiniquy J."/>
            <person name="Ngan C.Y."/>
            <person name="Lipzen A."/>
            <person name="Barry K."/>
            <person name="Grigoriev I.V."/>
            <person name="Gunde-Cimerman N."/>
        </authorList>
    </citation>
    <scope>NUCLEOTIDE SEQUENCE [LARGE SCALE GENOMIC DNA]</scope>
    <source>
        <strain evidence="13 14">EXF-2481</strain>
    </source>
</reference>
<dbReference type="UniPathway" id="UPA00251">
    <property type="reaction ID" value="UER00324"/>
</dbReference>
<evidence type="ECO:0000256" key="8">
    <source>
        <dbReference type="ARBA" id="ARBA00023133"/>
    </source>
</evidence>
<dbReference type="Proteomes" id="UP000030641">
    <property type="component" value="Unassembled WGS sequence"/>
</dbReference>
<dbReference type="HOGENOM" id="CLU_009629_1_0_1"/>
<feature type="domain" description="Amine oxidase" evidence="12">
    <location>
        <begin position="47"/>
        <end position="555"/>
    </location>
</feature>
<keyword evidence="9 11" id="KW-0627">Porphyrin biosynthesis</keyword>
<evidence type="ECO:0000256" key="4">
    <source>
        <dbReference type="ARBA" id="ARBA00012867"/>
    </source>
</evidence>
<evidence type="ECO:0000256" key="1">
    <source>
        <dbReference type="ARBA" id="ARBA00002600"/>
    </source>
</evidence>
<dbReference type="InterPro" id="IPR036188">
    <property type="entry name" value="FAD/NAD-bd_sf"/>
</dbReference>
<gene>
    <name evidence="13" type="ORF">AUEXF2481DRAFT_1030</name>
</gene>
<dbReference type="InterPro" id="IPR002937">
    <property type="entry name" value="Amino_oxidase"/>
</dbReference>
<evidence type="ECO:0000256" key="9">
    <source>
        <dbReference type="ARBA" id="ARBA00023244"/>
    </source>
</evidence>
<evidence type="ECO:0000256" key="6">
    <source>
        <dbReference type="ARBA" id="ARBA00022827"/>
    </source>
</evidence>
<dbReference type="Pfam" id="PF01593">
    <property type="entry name" value="Amino_oxidase"/>
    <property type="match status" value="1"/>
</dbReference>
<comment type="similarity">
    <text evidence="3 11">Belongs to the protoporphyrinogen/coproporphyrinogen oxidase family. Protoporphyrinogen oxidase subfamily.</text>
</comment>
<dbReference type="GO" id="GO:0005743">
    <property type="term" value="C:mitochondrial inner membrane"/>
    <property type="evidence" value="ECO:0007669"/>
    <property type="project" value="UniProtKB-SubCell"/>
</dbReference>
<comment type="function">
    <text evidence="1 11">Catalyzes the 6-electron oxidation of protoporphyrinogen-IX to form protoporphyrin-IX.</text>
</comment>
<dbReference type="OrthoDB" id="438553at2759"/>